<dbReference type="SUPFAM" id="SSF56037">
    <property type="entry name" value="PheT/TilS domain"/>
    <property type="match status" value="1"/>
</dbReference>
<dbReference type="EMBL" id="AP019822">
    <property type="protein sequence ID" value="BBM36673.1"/>
    <property type="molecule type" value="Genomic_DNA"/>
</dbReference>
<evidence type="ECO:0000313" key="2">
    <source>
        <dbReference type="EMBL" id="BBM36673.1"/>
    </source>
</evidence>
<dbReference type="InterPro" id="IPR005146">
    <property type="entry name" value="B3/B4_tRNA-bd"/>
</dbReference>
<reference evidence="2 3" key="1">
    <citation type="submission" date="2019-07" db="EMBL/GenBank/DDBJ databases">
        <title>Complete Genome Sequence of Leptotrichia goodfellowii Strain JCM 16774.</title>
        <authorList>
            <person name="Watanabe S."/>
            <person name="Cui L."/>
        </authorList>
    </citation>
    <scope>NUCLEOTIDE SEQUENCE [LARGE SCALE GENOMIC DNA]</scope>
    <source>
        <strain evidence="2 3">JCM16774</strain>
    </source>
</reference>
<dbReference type="Pfam" id="PF03483">
    <property type="entry name" value="B3_4"/>
    <property type="match status" value="1"/>
</dbReference>
<name>A0A510JF72_9FUSO</name>
<dbReference type="OrthoDB" id="1550991at2"/>
<proteinExistence type="predicted"/>
<dbReference type="GO" id="GO:0004826">
    <property type="term" value="F:phenylalanine-tRNA ligase activity"/>
    <property type="evidence" value="ECO:0007669"/>
    <property type="project" value="InterPro"/>
</dbReference>
<sequence>MKIHVDKSMKELGITDVVIGIAKKLNPDAELTEKFKQKFHEKEQWTLNADLSEIEKNPVVEGYKDIIVKVSRSVKKNPPTISALINNIKRRGNVPHVNSIVDIYNAESLNSLLAIGAHDFNKIDFPITFTICGKEDTFYPISSNPKHVAETDFVYRDSIGIMAWLDVRDSELYKLDENTKNVLFVIQGNANTSVDMRIAALERIKDDLKECIPESEFEIKVIHVEE</sequence>
<feature type="domain" description="B3/B4 tRNA-binding" evidence="1">
    <location>
        <begin position="62"/>
        <end position="213"/>
    </location>
</feature>
<gene>
    <name evidence="2" type="ORF">JCM16774_1617</name>
</gene>
<protein>
    <recommendedName>
        <fullName evidence="1">B3/B4 tRNA-binding domain-containing protein</fullName>
    </recommendedName>
</protein>
<dbReference type="GO" id="GO:0003723">
    <property type="term" value="F:RNA binding"/>
    <property type="evidence" value="ECO:0007669"/>
    <property type="project" value="InterPro"/>
</dbReference>
<dbReference type="InterPro" id="IPR020825">
    <property type="entry name" value="Phe-tRNA_synthase-like_B3/B4"/>
</dbReference>
<dbReference type="Proteomes" id="UP000321606">
    <property type="component" value="Chromosome"/>
</dbReference>
<dbReference type="RefSeq" id="WP_026737905.1">
    <property type="nucleotide sequence ID" value="NZ_AP019822.1"/>
</dbReference>
<accession>A0A510JF72</accession>
<evidence type="ECO:0000313" key="3">
    <source>
        <dbReference type="Proteomes" id="UP000321606"/>
    </source>
</evidence>
<dbReference type="Gene3D" id="3.50.40.10">
    <property type="entry name" value="Phenylalanyl-trna Synthetase, Chain B, domain 3"/>
    <property type="match status" value="1"/>
</dbReference>
<evidence type="ECO:0000259" key="1">
    <source>
        <dbReference type="SMART" id="SM00873"/>
    </source>
</evidence>
<dbReference type="SMART" id="SM00873">
    <property type="entry name" value="B3_4"/>
    <property type="match status" value="1"/>
</dbReference>
<dbReference type="STRING" id="714315.GCA_000516535_01624"/>
<dbReference type="PANTHER" id="PTHR39209">
    <property type="match status" value="1"/>
</dbReference>
<dbReference type="PANTHER" id="PTHR39209:SF2">
    <property type="entry name" value="CYTOPLASMIC PROTEIN"/>
    <property type="match status" value="1"/>
</dbReference>
<dbReference type="AlphaFoldDB" id="A0A510JF72"/>
<dbReference type="KEGG" id="lgo:JCM16774_1617"/>
<organism evidence="2 3">
    <name type="scientific">Pseudoleptotrichia goodfellowii</name>
    <dbReference type="NCBI Taxonomy" id="157692"/>
    <lineage>
        <taxon>Bacteria</taxon>
        <taxon>Fusobacteriati</taxon>
        <taxon>Fusobacteriota</taxon>
        <taxon>Fusobacteriia</taxon>
        <taxon>Fusobacteriales</taxon>
        <taxon>Leptotrichiaceae</taxon>
        <taxon>Pseudoleptotrichia</taxon>
    </lineage>
</organism>